<dbReference type="AlphaFoldDB" id="A0A2M9ZKI1"/>
<evidence type="ECO:0000313" key="1">
    <source>
        <dbReference type="EMBL" id="PJZ69339.1"/>
    </source>
</evidence>
<accession>A0A2M9ZKI1</accession>
<proteinExistence type="predicted"/>
<evidence type="ECO:0008006" key="5">
    <source>
        <dbReference type="Google" id="ProtNLM"/>
    </source>
</evidence>
<dbReference type="Proteomes" id="UP000231990">
    <property type="component" value="Unassembled WGS sequence"/>
</dbReference>
<dbReference type="Proteomes" id="UP000231962">
    <property type="component" value="Unassembled WGS sequence"/>
</dbReference>
<reference evidence="3 4" key="1">
    <citation type="submission" date="2017-07" db="EMBL/GenBank/DDBJ databases">
        <title>Leptospira spp. isolated from tropical soils.</title>
        <authorList>
            <person name="Thibeaux R."/>
            <person name="Iraola G."/>
            <person name="Ferres I."/>
            <person name="Bierque E."/>
            <person name="Girault D."/>
            <person name="Soupe-Gilbert M.-E."/>
            <person name="Picardeau M."/>
            <person name="Goarant C."/>
        </authorList>
    </citation>
    <scope>NUCLEOTIDE SEQUENCE [LARGE SCALE GENOMIC DNA]</scope>
    <source>
        <strain evidence="2 4">FH1-B-B1</strain>
        <strain evidence="1 3">FH1-B-C1</strain>
    </source>
</reference>
<evidence type="ECO:0000313" key="2">
    <source>
        <dbReference type="EMBL" id="PJZ72474.1"/>
    </source>
</evidence>
<dbReference type="OrthoDB" id="334733at2"/>
<dbReference type="RefSeq" id="WP_100714153.1">
    <property type="nucleotide sequence ID" value="NZ_NPDY01000010.1"/>
</dbReference>
<dbReference type="InterPro" id="IPR058176">
    <property type="entry name" value="LIC11874-like"/>
</dbReference>
<protein>
    <recommendedName>
        <fullName evidence="5">Lipoprotein</fullName>
    </recommendedName>
</protein>
<organism evidence="2 4">
    <name type="scientific">Leptospira perolatii</name>
    <dbReference type="NCBI Taxonomy" id="2023191"/>
    <lineage>
        <taxon>Bacteria</taxon>
        <taxon>Pseudomonadati</taxon>
        <taxon>Spirochaetota</taxon>
        <taxon>Spirochaetia</taxon>
        <taxon>Leptospirales</taxon>
        <taxon>Leptospiraceae</taxon>
        <taxon>Leptospira</taxon>
    </lineage>
</organism>
<evidence type="ECO:0000313" key="4">
    <source>
        <dbReference type="Proteomes" id="UP000231990"/>
    </source>
</evidence>
<evidence type="ECO:0000313" key="3">
    <source>
        <dbReference type="Proteomes" id="UP000231962"/>
    </source>
</evidence>
<dbReference type="NCBIfam" id="NF047799">
    <property type="entry name" value="LIC11874_lipo"/>
    <property type="match status" value="1"/>
</dbReference>
<sequence>MAPGFLRFLKFCLPILAIFLTGCFDYEETLTINPDFSGTLEVSYVVPTKKKSDESLIKFLPTRKEEIINRLNKEFFAKSVTLKDYSMQKIESSDAEPGAFKEKAKVSYKVEFSDVTQLEGILLGSVQIRRKERTVYFKREFPSVSKSNESSKMEGEKKVFSETLRLLRNNSMAFRVAFPIASICTSNRGEVNLGRLSYRLPLTDTVERAGNKSWDFRITIVY</sequence>
<dbReference type="EMBL" id="NPDY01000010">
    <property type="protein sequence ID" value="PJZ69339.1"/>
    <property type="molecule type" value="Genomic_DNA"/>
</dbReference>
<dbReference type="EMBL" id="NPDZ01000009">
    <property type="protein sequence ID" value="PJZ72474.1"/>
    <property type="molecule type" value="Genomic_DNA"/>
</dbReference>
<keyword evidence="3" id="KW-1185">Reference proteome</keyword>
<comment type="caution">
    <text evidence="2">The sequence shown here is derived from an EMBL/GenBank/DDBJ whole genome shotgun (WGS) entry which is preliminary data.</text>
</comment>
<dbReference type="PROSITE" id="PS51257">
    <property type="entry name" value="PROKAR_LIPOPROTEIN"/>
    <property type="match status" value="1"/>
</dbReference>
<name>A0A2M9ZKI1_9LEPT</name>
<gene>
    <name evidence="1" type="ORF">CH360_11310</name>
    <name evidence="2" type="ORF">CH373_13745</name>
</gene>